<keyword evidence="4" id="KW-0325">Glycoprotein</keyword>
<proteinExistence type="predicted"/>
<protein>
    <recommendedName>
        <fullName evidence="8">Ig-like domain-containing protein</fullName>
    </recommendedName>
</protein>
<gene>
    <name evidence="9" type="primary">LOC112225454</name>
</gene>
<dbReference type="PROSITE" id="PS50835">
    <property type="entry name" value="IG_LIKE"/>
    <property type="match status" value="1"/>
</dbReference>
<feature type="compositionally biased region" description="Pro residues" evidence="5">
    <location>
        <begin position="313"/>
        <end position="331"/>
    </location>
</feature>
<dbReference type="GO" id="GO:0016020">
    <property type="term" value="C:membrane"/>
    <property type="evidence" value="ECO:0007669"/>
    <property type="project" value="UniProtKB-SubCell"/>
</dbReference>
<feature type="domain" description="Ig-like" evidence="8">
    <location>
        <begin position="133"/>
        <end position="209"/>
    </location>
</feature>
<dbReference type="InterPro" id="IPR007110">
    <property type="entry name" value="Ig-like_dom"/>
</dbReference>
<evidence type="ECO:0000256" key="1">
    <source>
        <dbReference type="ARBA" id="ARBA00004370"/>
    </source>
</evidence>
<dbReference type="InterPro" id="IPR015631">
    <property type="entry name" value="CD2/SLAM_rcpt"/>
</dbReference>
<dbReference type="PANTHER" id="PTHR12080:SF59">
    <property type="entry name" value="HEPATIC AND GLIAL CELL ADHESION MOLECULE"/>
    <property type="match status" value="1"/>
</dbReference>
<dbReference type="CDD" id="cd00096">
    <property type="entry name" value="Ig"/>
    <property type="match status" value="1"/>
</dbReference>
<dbReference type="SUPFAM" id="SSF48726">
    <property type="entry name" value="Immunoglobulin"/>
    <property type="match status" value="2"/>
</dbReference>
<feature type="signal peptide" evidence="7">
    <location>
        <begin position="1"/>
        <end position="40"/>
    </location>
</feature>
<name>A0A8C8CCP6_ONCTS</name>
<feature type="transmembrane region" description="Helical" evidence="6">
    <location>
        <begin position="227"/>
        <end position="252"/>
    </location>
</feature>
<dbReference type="InterPro" id="IPR013783">
    <property type="entry name" value="Ig-like_fold"/>
</dbReference>
<accession>A0A8C8CCP6</accession>
<dbReference type="PANTHER" id="PTHR12080">
    <property type="entry name" value="SIGNALING LYMPHOCYTIC ACTIVATION MOLECULE"/>
    <property type="match status" value="1"/>
</dbReference>
<evidence type="ECO:0000256" key="7">
    <source>
        <dbReference type="SAM" id="SignalP"/>
    </source>
</evidence>
<evidence type="ECO:0000256" key="5">
    <source>
        <dbReference type="SAM" id="MobiDB-lite"/>
    </source>
</evidence>
<dbReference type="AlphaFoldDB" id="A0A8C8CCP6"/>
<feature type="region of interest" description="Disordered" evidence="5">
    <location>
        <begin position="262"/>
        <end position="342"/>
    </location>
</feature>
<evidence type="ECO:0000256" key="4">
    <source>
        <dbReference type="ARBA" id="ARBA00023180"/>
    </source>
</evidence>
<evidence type="ECO:0000256" key="3">
    <source>
        <dbReference type="ARBA" id="ARBA00023136"/>
    </source>
</evidence>
<evidence type="ECO:0000313" key="10">
    <source>
        <dbReference type="Proteomes" id="UP000694402"/>
    </source>
</evidence>
<reference evidence="9" key="1">
    <citation type="submission" date="2025-08" db="UniProtKB">
        <authorList>
            <consortium name="Ensembl"/>
        </authorList>
    </citation>
    <scope>IDENTIFICATION</scope>
</reference>
<evidence type="ECO:0000256" key="2">
    <source>
        <dbReference type="ARBA" id="ARBA00022729"/>
    </source>
</evidence>
<organism evidence="9 10">
    <name type="scientific">Oncorhynchus tshawytscha</name>
    <name type="common">Chinook salmon</name>
    <name type="synonym">Salmo tshawytscha</name>
    <dbReference type="NCBI Taxonomy" id="74940"/>
    <lineage>
        <taxon>Eukaryota</taxon>
        <taxon>Metazoa</taxon>
        <taxon>Chordata</taxon>
        <taxon>Craniata</taxon>
        <taxon>Vertebrata</taxon>
        <taxon>Euteleostomi</taxon>
        <taxon>Actinopterygii</taxon>
        <taxon>Neopterygii</taxon>
        <taxon>Teleostei</taxon>
        <taxon>Protacanthopterygii</taxon>
        <taxon>Salmoniformes</taxon>
        <taxon>Salmonidae</taxon>
        <taxon>Salmoninae</taxon>
        <taxon>Oncorhynchus</taxon>
    </lineage>
</organism>
<reference evidence="9" key="2">
    <citation type="submission" date="2025-09" db="UniProtKB">
        <authorList>
            <consortium name="Ensembl"/>
        </authorList>
    </citation>
    <scope>IDENTIFICATION</scope>
</reference>
<keyword evidence="3 6" id="KW-0472">Membrane</keyword>
<dbReference type="Proteomes" id="UP000694402">
    <property type="component" value="Unassembled WGS sequence"/>
</dbReference>
<sequence length="342" mass="38417">MMNRALRHTDTVWSRCNHSLRMSVVMLISLILLALGFAGAEECTMYAAVGRNKVIDHGLELLGQSFHLRWSHDDKIVYDTRKNTKPKPQTTPNGSLLLTNLQLNNTGPYQVTIYDNAGKLMLEKTTHLCVLLPVSKPRLTHTCTDASVSLRCDVGNSVDVNVVWSRNRQTLTGSTDKTLTITKAMLKSVDLYMCTVSNKASEEKSDDVNPECAEDSSSTVLLFGMKLWLMVAILAGGGSLLLILFVITLVCVCQSRRRRASRIKEEEEMRLAPLTQPTRQASLHHHHHPHKSQSRTRPKNRTQSQDTQNSRPVPRPRSPQPKPDDAPPIPIPRRTGPWNHRN</sequence>
<keyword evidence="2 7" id="KW-0732">Signal</keyword>
<keyword evidence="6" id="KW-0812">Transmembrane</keyword>
<dbReference type="GO" id="GO:0005911">
    <property type="term" value="C:cell-cell junction"/>
    <property type="evidence" value="ECO:0007669"/>
    <property type="project" value="TreeGrafter"/>
</dbReference>
<dbReference type="Ensembl" id="ENSOTST00005009739.2">
    <property type="protein sequence ID" value="ENSOTSP00005008822.2"/>
    <property type="gene ID" value="ENSOTSG00005004797.2"/>
</dbReference>
<dbReference type="Gene3D" id="2.60.40.10">
    <property type="entry name" value="Immunoglobulins"/>
    <property type="match status" value="2"/>
</dbReference>
<dbReference type="InterPro" id="IPR036179">
    <property type="entry name" value="Ig-like_dom_sf"/>
</dbReference>
<comment type="subcellular location">
    <subcellularLocation>
        <location evidence="1">Membrane</location>
    </subcellularLocation>
</comment>
<evidence type="ECO:0000259" key="8">
    <source>
        <dbReference type="PROSITE" id="PS50835"/>
    </source>
</evidence>
<dbReference type="Pfam" id="PF13895">
    <property type="entry name" value="Ig_2"/>
    <property type="match status" value="1"/>
</dbReference>
<feature type="chain" id="PRO_5044297868" description="Ig-like domain-containing protein" evidence="7">
    <location>
        <begin position="41"/>
        <end position="342"/>
    </location>
</feature>
<feature type="compositionally biased region" description="Polar residues" evidence="5">
    <location>
        <begin position="301"/>
        <end position="310"/>
    </location>
</feature>
<feature type="compositionally biased region" description="Basic residues" evidence="5">
    <location>
        <begin position="282"/>
        <end position="300"/>
    </location>
</feature>
<keyword evidence="6" id="KW-1133">Transmembrane helix</keyword>
<keyword evidence="10" id="KW-1185">Reference proteome</keyword>
<evidence type="ECO:0000256" key="6">
    <source>
        <dbReference type="SAM" id="Phobius"/>
    </source>
</evidence>
<evidence type="ECO:0000313" key="9">
    <source>
        <dbReference type="Ensembl" id="ENSOTSP00005008822.2"/>
    </source>
</evidence>
<dbReference type="GeneTree" id="ENSGT01030000235037"/>